<feature type="domain" description="ATP-citrate synthase/succinyl-CoA ligase C-terminal" evidence="1">
    <location>
        <begin position="365"/>
        <end position="519"/>
    </location>
</feature>
<dbReference type="PANTHER" id="PTHR11117">
    <property type="entry name" value="SUCCINYL-COA LIGASE SUBUNIT ALPHA"/>
    <property type="match status" value="1"/>
</dbReference>
<gene>
    <name evidence="3" type="ORF">KTA_22540</name>
</gene>
<protein>
    <recommendedName>
        <fullName evidence="4">Acyl-CoA synthetase FdrA</fullName>
    </recommendedName>
</protein>
<dbReference type="GO" id="GO:0004776">
    <property type="term" value="F:succinate-CoA ligase (GDP-forming) activity"/>
    <property type="evidence" value="ECO:0007669"/>
    <property type="project" value="TreeGrafter"/>
</dbReference>
<reference evidence="3" key="1">
    <citation type="submission" date="2018-12" db="EMBL/GenBank/DDBJ databases">
        <title>Novel natural products biosynthetic potential of the class Ktedonobacteria.</title>
        <authorList>
            <person name="Zheng Y."/>
            <person name="Saitou A."/>
            <person name="Wang C.M."/>
            <person name="Toyoda A."/>
            <person name="Minakuchi Y."/>
            <person name="Sekiguchi Y."/>
            <person name="Ueda K."/>
            <person name="Takano H."/>
            <person name="Sakai Y."/>
            <person name="Yokota A."/>
            <person name="Yabe S."/>
        </authorList>
    </citation>
    <scope>NUCLEOTIDE SEQUENCE</scope>
    <source>
        <strain evidence="3">A3-2</strain>
    </source>
</reference>
<dbReference type="Pfam" id="PF00549">
    <property type="entry name" value="Ligase_CoA"/>
    <property type="match status" value="1"/>
</dbReference>
<dbReference type="InterPro" id="IPR016102">
    <property type="entry name" value="Succinyl-CoA_synth-like"/>
</dbReference>
<dbReference type="Gene3D" id="3.40.50.720">
    <property type="entry name" value="NAD(P)-binding Rossmann-like Domain"/>
    <property type="match status" value="1"/>
</dbReference>
<proteinExistence type="predicted"/>
<dbReference type="InterPro" id="IPR005811">
    <property type="entry name" value="SUCC_ACL_C"/>
</dbReference>
<evidence type="ECO:0008006" key="4">
    <source>
        <dbReference type="Google" id="ProtNLM"/>
    </source>
</evidence>
<sequence length="536" mass="56213">MAIQAQVRRRTYLDSITLMQIATALKELPGVEDAAAVMATDANRQLLAEVGLDPGDISAGPEDLLLVVKAATPEAGEQALQAAERLLTARQPRATLQQDTAASAPTLAAYSPRSLEEAVRRQPQARLAAISVPGPYAALEAEQALRAGLHVFLFSDNVPLQEEIALKRLAQERDLLLMGPDCGTALLNGIGLGFVNVVPRGPIGIVGASGTGIQQVMSLIAQQGSGVSQVIGCGGRDLSREVGAITTLAGLRLLLEDESTRVIVLVSKPPAPEVAARVLEAAASGSKAVVACFLGADHERLEQHYGERVALARTLTDAATLAVQLAATPASYHMATTPASAIAARLERLRQTCAVSAASGYMVGLFAGGTLCDEAMQLWSALLGPIYSNIPLEPAWSLRESSLSALPGHCAIDFGSDEYTRGRPHPLIDPSQRLQALQTVASNPRVAVILLDIVLGYCAHPDPAAIYAPVIAELRRRGPRPAIVVSLCGTEGDPQRLSVQAARLQEAGATVLTSNAEAALHCVQLLYEQEGNGGIL</sequence>
<dbReference type="GO" id="GO:0005829">
    <property type="term" value="C:cytosol"/>
    <property type="evidence" value="ECO:0007669"/>
    <property type="project" value="TreeGrafter"/>
</dbReference>
<feature type="domain" description="CoA-binding" evidence="2">
    <location>
        <begin position="202"/>
        <end position="293"/>
    </location>
</feature>
<dbReference type="EMBL" id="AP019377">
    <property type="protein sequence ID" value="BBH94055.1"/>
    <property type="molecule type" value="Genomic_DNA"/>
</dbReference>
<dbReference type="GO" id="GO:0004775">
    <property type="term" value="F:succinate-CoA ligase (ADP-forming) activity"/>
    <property type="evidence" value="ECO:0007669"/>
    <property type="project" value="TreeGrafter"/>
</dbReference>
<name>A0A455T5W7_9CHLR</name>
<organism evidence="3">
    <name type="scientific">Thermogemmatispora argillosa</name>
    <dbReference type="NCBI Taxonomy" id="2045280"/>
    <lineage>
        <taxon>Bacteria</taxon>
        <taxon>Bacillati</taxon>
        <taxon>Chloroflexota</taxon>
        <taxon>Ktedonobacteria</taxon>
        <taxon>Thermogemmatisporales</taxon>
        <taxon>Thermogemmatisporaceae</taxon>
        <taxon>Thermogemmatispora</taxon>
    </lineage>
</organism>
<dbReference type="Pfam" id="PF02629">
    <property type="entry name" value="CoA_binding"/>
    <property type="match status" value="1"/>
</dbReference>
<accession>A0A455T5W7</accession>
<dbReference type="PANTHER" id="PTHR11117:SF24">
    <property type="entry name" value="PROTEIN FDRA"/>
    <property type="match status" value="1"/>
</dbReference>
<evidence type="ECO:0000259" key="2">
    <source>
        <dbReference type="Pfam" id="PF02629"/>
    </source>
</evidence>
<dbReference type="NCBIfam" id="NF004760">
    <property type="entry name" value="PRK06091.1"/>
    <property type="match status" value="1"/>
</dbReference>
<evidence type="ECO:0000259" key="1">
    <source>
        <dbReference type="Pfam" id="PF00549"/>
    </source>
</evidence>
<dbReference type="AlphaFoldDB" id="A0A455T5W7"/>
<evidence type="ECO:0000313" key="3">
    <source>
        <dbReference type="EMBL" id="BBH94055.1"/>
    </source>
</evidence>
<dbReference type="SUPFAM" id="SSF52210">
    <property type="entry name" value="Succinyl-CoA synthetase domains"/>
    <property type="match status" value="2"/>
</dbReference>
<dbReference type="InterPro" id="IPR003781">
    <property type="entry name" value="CoA-bd"/>
</dbReference>
<dbReference type="Gene3D" id="3.40.50.261">
    <property type="entry name" value="Succinyl-CoA synthetase domains"/>
    <property type="match status" value="2"/>
</dbReference>
<dbReference type="GO" id="GO:0009361">
    <property type="term" value="C:succinate-CoA ligase complex (ADP-forming)"/>
    <property type="evidence" value="ECO:0007669"/>
    <property type="project" value="TreeGrafter"/>
</dbReference>
<dbReference type="GO" id="GO:0006099">
    <property type="term" value="P:tricarboxylic acid cycle"/>
    <property type="evidence" value="ECO:0007669"/>
    <property type="project" value="TreeGrafter"/>
</dbReference>